<accession>A0A368FH24</accession>
<sequence>MVSLILILLSAPIYVDAAISCKNLKGEDVDWFVALKRPTATDDSDGTSFVYFDSTRNNWVESEEKITSKTSAIGATVSQLYGREKVSTVFALMDFFGQKESRRVIDS</sequence>
<feature type="chain" id="PRO_5016893488" evidence="3">
    <location>
        <begin position="18"/>
        <end position="107"/>
    </location>
</feature>
<reference evidence="4 5" key="1">
    <citation type="submission" date="2014-10" db="EMBL/GenBank/DDBJ databases">
        <title>Draft genome of the hookworm Ancylostoma caninum.</title>
        <authorList>
            <person name="Mitreva M."/>
        </authorList>
    </citation>
    <scope>NUCLEOTIDE SEQUENCE [LARGE SCALE GENOMIC DNA]</scope>
    <source>
        <strain evidence="4 5">Baltimore</strain>
    </source>
</reference>
<keyword evidence="2" id="KW-0378">Hydrolase</keyword>
<dbReference type="OrthoDB" id="10261598at2759"/>
<dbReference type="Pfam" id="PF03265">
    <property type="entry name" value="DNase_II"/>
    <property type="match status" value="1"/>
</dbReference>
<proteinExistence type="inferred from homology"/>
<dbReference type="EMBL" id="JOJR01001305">
    <property type="protein sequence ID" value="RCN31426.1"/>
    <property type="molecule type" value="Genomic_DNA"/>
</dbReference>
<dbReference type="InterPro" id="IPR004947">
    <property type="entry name" value="DNase_II"/>
</dbReference>
<evidence type="ECO:0000313" key="4">
    <source>
        <dbReference type="EMBL" id="RCN31426.1"/>
    </source>
</evidence>
<evidence type="ECO:0000256" key="2">
    <source>
        <dbReference type="ARBA" id="ARBA00022801"/>
    </source>
</evidence>
<feature type="signal peptide" evidence="3">
    <location>
        <begin position="1"/>
        <end position="17"/>
    </location>
</feature>
<evidence type="ECO:0000256" key="3">
    <source>
        <dbReference type="SAM" id="SignalP"/>
    </source>
</evidence>
<dbReference type="GO" id="GO:0004531">
    <property type="term" value="F:deoxyribonuclease II activity"/>
    <property type="evidence" value="ECO:0007669"/>
    <property type="project" value="InterPro"/>
</dbReference>
<protein>
    <submittedName>
        <fullName evidence="4">Uncharacterized protein</fullName>
    </submittedName>
</protein>
<name>A0A368FH24_ANCCA</name>
<keyword evidence="5" id="KW-1185">Reference proteome</keyword>
<dbReference type="STRING" id="29170.A0A368FH24"/>
<dbReference type="AlphaFoldDB" id="A0A368FH24"/>
<comment type="caution">
    <text evidence="4">The sequence shown here is derived from an EMBL/GenBank/DDBJ whole genome shotgun (WGS) entry which is preliminary data.</text>
</comment>
<dbReference type="Proteomes" id="UP000252519">
    <property type="component" value="Unassembled WGS sequence"/>
</dbReference>
<dbReference type="PANTHER" id="PTHR10858">
    <property type="entry name" value="DEOXYRIBONUCLEASE II"/>
    <property type="match status" value="1"/>
</dbReference>
<evidence type="ECO:0000256" key="1">
    <source>
        <dbReference type="ARBA" id="ARBA00007527"/>
    </source>
</evidence>
<dbReference type="GO" id="GO:0006309">
    <property type="term" value="P:apoptotic DNA fragmentation"/>
    <property type="evidence" value="ECO:0007669"/>
    <property type="project" value="TreeGrafter"/>
</dbReference>
<gene>
    <name evidence="4" type="ORF">ANCCAN_22789</name>
</gene>
<comment type="similarity">
    <text evidence="1">Belongs to the DNase II family.</text>
</comment>
<keyword evidence="3" id="KW-0732">Signal</keyword>
<dbReference type="PANTHER" id="PTHR10858:SF30">
    <property type="entry name" value="CELL-DEATH-RELATED NUCLEASE 7"/>
    <property type="match status" value="1"/>
</dbReference>
<evidence type="ECO:0000313" key="5">
    <source>
        <dbReference type="Proteomes" id="UP000252519"/>
    </source>
</evidence>
<organism evidence="4 5">
    <name type="scientific">Ancylostoma caninum</name>
    <name type="common">Dog hookworm</name>
    <dbReference type="NCBI Taxonomy" id="29170"/>
    <lineage>
        <taxon>Eukaryota</taxon>
        <taxon>Metazoa</taxon>
        <taxon>Ecdysozoa</taxon>
        <taxon>Nematoda</taxon>
        <taxon>Chromadorea</taxon>
        <taxon>Rhabditida</taxon>
        <taxon>Rhabditina</taxon>
        <taxon>Rhabditomorpha</taxon>
        <taxon>Strongyloidea</taxon>
        <taxon>Ancylostomatidae</taxon>
        <taxon>Ancylostomatinae</taxon>
        <taxon>Ancylostoma</taxon>
    </lineage>
</organism>